<dbReference type="Pfam" id="PF24769">
    <property type="entry name" value="At2g29880_C"/>
    <property type="match status" value="1"/>
</dbReference>
<dbReference type="InterPro" id="IPR055314">
    <property type="entry name" value="At2g29880-like"/>
</dbReference>
<feature type="non-terminal residue" evidence="2">
    <location>
        <position position="212"/>
    </location>
</feature>
<comment type="caution">
    <text evidence="2">The sequence shown here is derived from an EMBL/GenBank/DDBJ whole genome shotgun (WGS) entry which is preliminary data.</text>
</comment>
<evidence type="ECO:0000313" key="3">
    <source>
        <dbReference type="Proteomes" id="UP000325081"/>
    </source>
</evidence>
<dbReference type="InterPro" id="IPR056253">
    <property type="entry name" value="At2g29880-like_C"/>
</dbReference>
<accession>A0A5A7PWF8</accession>
<sequence>VFVAMVDSSQGNEKTSEESNELLRLIVDAANRGWHDKSGNLSKRNLYCPLLMQSLELRRHAQYKSRVKWFTKQYDKYAKLIRHNSGYVLEDYFTSHPEDTIIALSTICHYLKCTLHHSLNTKVQKNVHPFESETELILKQTPKALHLTLTTSQKVLTRLSVLLSMSTLKRDLNLDDDSRFKVLDLLNTRAKKAEFYGTGRTFEMDCIYIKMI</sequence>
<organism evidence="2 3">
    <name type="scientific">Striga asiatica</name>
    <name type="common">Asiatic witchweed</name>
    <name type="synonym">Buchnera asiatica</name>
    <dbReference type="NCBI Taxonomy" id="4170"/>
    <lineage>
        <taxon>Eukaryota</taxon>
        <taxon>Viridiplantae</taxon>
        <taxon>Streptophyta</taxon>
        <taxon>Embryophyta</taxon>
        <taxon>Tracheophyta</taxon>
        <taxon>Spermatophyta</taxon>
        <taxon>Magnoliopsida</taxon>
        <taxon>eudicotyledons</taxon>
        <taxon>Gunneridae</taxon>
        <taxon>Pentapetalae</taxon>
        <taxon>asterids</taxon>
        <taxon>lamiids</taxon>
        <taxon>Lamiales</taxon>
        <taxon>Orobanchaceae</taxon>
        <taxon>Buchnereae</taxon>
        <taxon>Striga</taxon>
    </lineage>
</organism>
<gene>
    <name evidence="2" type="ORF">STAS_13613</name>
</gene>
<proteinExistence type="predicted"/>
<dbReference type="PANTHER" id="PTHR47864:SF2">
    <property type="entry name" value="MYB_SANT-LIKE DNA-BINDING DOMAIN PROTEIN"/>
    <property type="match status" value="1"/>
</dbReference>
<dbReference type="OrthoDB" id="1926988at2759"/>
<name>A0A5A7PWF8_STRAF</name>
<protein>
    <submittedName>
        <fullName evidence="2">GTPase Era</fullName>
    </submittedName>
</protein>
<feature type="domain" description="At2g29880-like C-terminal" evidence="1">
    <location>
        <begin position="169"/>
        <end position="195"/>
    </location>
</feature>
<evidence type="ECO:0000259" key="1">
    <source>
        <dbReference type="Pfam" id="PF24769"/>
    </source>
</evidence>
<reference evidence="3" key="1">
    <citation type="journal article" date="2019" name="Curr. Biol.">
        <title>Genome Sequence of Striga asiatica Provides Insight into the Evolution of Plant Parasitism.</title>
        <authorList>
            <person name="Yoshida S."/>
            <person name="Kim S."/>
            <person name="Wafula E.K."/>
            <person name="Tanskanen J."/>
            <person name="Kim Y.M."/>
            <person name="Honaas L."/>
            <person name="Yang Z."/>
            <person name="Spallek T."/>
            <person name="Conn C.E."/>
            <person name="Ichihashi Y."/>
            <person name="Cheong K."/>
            <person name="Cui S."/>
            <person name="Der J.P."/>
            <person name="Gundlach H."/>
            <person name="Jiao Y."/>
            <person name="Hori C."/>
            <person name="Ishida J.K."/>
            <person name="Kasahara H."/>
            <person name="Kiba T."/>
            <person name="Kim M.S."/>
            <person name="Koo N."/>
            <person name="Laohavisit A."/>
            <person name="Lee Y.H."/>
            <person name="Lumba S."/>
            <person name="McCourt P."/>
            <person name="Mortimer J.C."/>
            <person name="Mutuku J.M."/>
            <person name="Nomura T."/>
            <person name="Sasaki-Sekimoto Y."/>
            <person name="Seto Y."/>
            <person name="Wang Y."/>
            <person name="Wakatake T."/>
            <person name="Sakakibara H."/>
            <person name="Demura T."/>
            <person name="Yamaguchi S."/>
            <person name="Yoneyama K."/>
            <person name="Manabe R.I."/>
            <person name="Nelson D.C."/>
            <person name="Schulman A.H."/>
            <person name="Timko M.P."/>
            <person name="dePamphilis C.W."/>
            <person name="Choi D."/>
            <person name="Shirasu K."/>
        </authorList>
    </citation>
    <scope>NUCLEOTIDE SEQUENCE [LARGE SCALE GENOMIC DNA]</scope>
    <source>
        <strain evidence="3">cv. UVA1</strain>
    </source>
</reference>
<feature type="non-terminal residue" evidence="2">
    <location>
        <position position="1"/>
    </location>
</feature>
<dbReference type="PANTHER" id="PTHR47864">
    <property type="entry name" value="TRANSMEMBRANE PROTEIN"/>
    <property type="match status" value="1"/>
</dbReference>
<evidence type="ECO:0000313" key="2">
    <source>
        <dbReference type="EMBL" id="GER37213.1"/>
    </source>
</evidence>
<dbReference type="Proteomes" id="UP000325081">
    <property type="component" value="Unassembled WGS sequence"/>
</dbReference>
<dbReference type="AlphaFoldDB" id="A0A5A7PWF8"/>
<keyword evidence="3" id="KW-1185">Reference proteome</keyword>
<dbReference type="EMBL" id="BKCP01005295">
    <property type="protein sequence ID" value="GER37213.1"/>
    <property type="molecule type" value="Genomic_DNA"/>
</dbReference>